<reference evidence="2" key="1">
    <citation type="journal article" date="2019" name="Nat. Commun.">
        <title>The genome of broomcorn millet.</title>
        <authorList>
            <person name="Zou C."/>
            <person name="Miki D."/>
            <person name="Li D."/>
            <person name="Tang Q."/>
            <person name="Xiao L."/>
            <person name="Rajput S."/>
            <person name="Deng P."/>
            <person name="Jia W."/>
            <person name="Huang R."/>
            <person name="Zhang M."/>
            <person name="Sun Y."/>
            <person name="Hu J."/>
            <person name="Fu X."/>
            <person name="Schnable P.S."/>
            <person name="Li F."/>
            <person name="Zhang H."/>
            <person name="Feng B."/>
            <person name="Zhu X."/>
            <person name="Liu R."/>
            <person name="Schnable J.C."/>
            <person name="Zhu J.-K."/>
            <person name="Zhang H."/>
        </authorList>
    </citation>
    <scope>NUCLEOTIDE SEQUENCE [LARGE SCALE GENOMIC DNA]</scope>
</reference>
<comment type="caution">
    <text evidence="1">The sequence shown here is derived from an EMBL/GenBank/DDBJ whole genome shotgun (WGS) entry which is preliminary data.</text>
</comment>
<keyword evidence="2" id="KW-1185">Reference proteome</keyword>
<gene>
    <name evidence="1" type="ORF">C2845_PMPSC055526</name>
</gene>
<proteinExistence type="predicted"/>
<accession>A0A3L6PCS7</accession>
<evidence type="ECO:0000313" key="2">
    <source>
        <dbReference type="Proteomes" id="UP000275267"/>
    </source>
</evidence>
<dbReference type="AlphaFoldDB" id="A0A3L6PCS7"/>
<dbReference type="Proteomes" id="UP000275267">
    <property type="component" value="Unassembled WGS sequence"/>
</dbReference>
<protein>
    <submittedName>
        <fullName evidence="1">Uncharacterized protein</fullName>
    </submittedName>
</protein>
<organism evidence="1 2">
    <name type="scientific">Panicum miliaceum</name>
    <name type="common">Proso millet</name>
    <name type="synonym">Broomcorn millet</name>
    <dbReference type="NCBI Taxonomy" id="4540"/>
    <lineage>
        <taxon>Eukaryota</taxon>
        <taxon>Viridiplantae</taxon>
        <taxon>Streptophyta</taxon>
        <taxon>Embryophyta</taxon>
        <taxon>Tracheophyta</taxon>
        <taxon>Spermatophyta</taxon>
        <taxon>Magnoliopsida</taxon>
        <taxon>Liliopsida</taxon>
        <taxon>Poales</taxon>
        <taxon>Poaceae</taxon>
        <taxon>PACMAD clade</taxon>
        <taxon>Panicoideae</taxon>
        <taxon>Panicodae</taxon>
        <taxon>Paniceae</taxon>
        <taxon>Panicinae</taxon>
        <taxon>Panicum</taxon>
        <taxon>Panicum sect. Panicum</taxon>
    </lineage>
</organism>
<sequence>MRPGRMRNGFCWSADRLGAWTVVGRAGGLSPGALGASGSRRRHGRFLRAPNGASLGMLRCNGLRAPSDPS</sequence>
<name>A0A3L6PCS7_PANMI</name>
<evidence type="ECO:0000313" key="1">
    <source>
        <dbReference type="EMBL" id="RLM52662.1"/>
    </source>
</evidence>
<dbReference type="EMBL" id="PQIB02000183">
    <property type="protein sequence ID" value="RLM52662.1"/>
    <property type="molecule type" value="Genomic_DNA"/>
</dbReference>